<dbReference type="InterPro" id="IPR050312">
    <property type="entry name" value="IolE/XylAMocC-like"/>
</dbReference>
<reference evidence="2" key="2">
    <citation type="journal article" date="2021" name="PeerJ">
        <title>Extensive microbial diversity within the chicken gut microbiome revealed by metagenomics and culture.</title>
        <authorList>
            <person name="Gilroy R."/>
            <person name="Ravi A."/>
            <person name="Getino M."/>
            <person name="Pursley I."/>
            <person name="Horton D.L."/>
            <person name="Alikhan N.F."/>
            <person name="Baker D."/>
            <person name="Gharbi K."/>
            <person name="Hall N."/>
            <person name="Watson M."/>
            <person name="Adriaenssens E.M."/>
            <person name="Foster-Nyarko E."/>
            <person name="Jarju S."/>
            <person name="Secka A."/>
            <person name="Antonio M."/>
            <person name="Oren A."/>
            <person name="Chaudhuri R.R."/>
            <person name="La Ragione R."/>
            <person name="Hildebrand F."/>
            <person name="Pallen M.J."/>
        </authorList>
    </citation>
    <scope>NUCLEOTIDE SEQUENCE</scope>
    <source>
        <strain evidence="2">6086</strain>
    </source>
</reference>
<dbReference type="Proteomes" id="UP000824141">
    <property type="component" value="Unassembled WGS sequence"/>
</dbReference>
<proteinExistence type="predicted"/>
<dbReference type="InterPro" id="IPR013022">
    <property type="entry name" value="Xyl_isomerase-like_TIM-brl"/>
</dbReference>
<dbReference type="PANTHER" id="PTHR12110:SF21">
    <property type="entry name" value="XYLOSE ISOMERASE-LIKE TIM BARREL DOMAIN-CONTAINING PROTEIN"/>
    <property type="match status" value="1"/>
</dbReference>
<comment type="caution">
    <text evidence="2">The sequence shown here is derived from an EMBL/GenBank/DDBJ whole genome shotgun (WGS) entry which is preliminary data.</text>
</comment>
<gene>
    <name evidence="2" type="ORF">IAD03_01590</name>
</gene>
<dbReference type="GO" id="GO:0016853">
    <property type="term" value="F:isomerase activity"/>
    <property type="evidence" value="ECO:0007669"/>
    <property type="project" value="UniProtKB-KW"/>
</dbReference>
<keyword evidence="2" id="KW-0413">Isomerase</keyword>
<dbReference type="PANTHER" id="PTHR12110">
    <property type="entry name" value="HYDROXYPYRUVATE ISOMERASE"/>
    <property type="match status" value="1"/>
</dbReference>
<name>A0A9D1FRJ4_9FIRM</name>
<organism evidence="2 3">
    <name type="scientific">Candidatus Caccousia stercoris</name>
    <dbReference type="NCBI Taxonomy" id="2840723"/>
    <lineage>
        <taxon>Bacteria</taxon>
        <taxon>Bacillati</taxon>
        <taxon>Bacillota</taxon>
        <taxon>Clostridia</taxon>
        <taxon>Eubacteriales</taxon>
        <taxon>Oscillospiraceae</taxon>
        <taxon>Oscillospiraceae incertae sedis</taxon>
        <taxon>Candidatus Caccousia</taxon>
    </lineage>
</organism>
<dbReference type="AlphaFoldDB" id="A0A9D1FRJ4"/>
<dbReference type="InterPro" id="IPR036237">
    <property type="entry name" value="Xyl_isomerase-like_sf"/>
</dbReference>
<dbReference type="Gene3D" id="3.20.20.150">
    <property type="entry name" value="Divalent-metal-dependent TIM barrel enzymes"/>
    <property type="match status" value="1"/>
</dbReference>
<dbReference type="EMBL" id="DVJM01000022">
    <property type="protein sequence ID" value="HIS78040.1"/>
    <property type="molecule type" value="Genomic_DNA"/>
</dbReference>
<feature type="domain" description="Xylose isomerase-like TIM barrel" evidence="1">
    <location>
        <begin position="17"/>
        <end position="241"/>
    </location>
</feature>
<evidence type="ECO:0000313" key="3">
    <source>
        <dbReference type="Proteomes" id="UP000824141"/>
    </source>
</evidence>
<dbReference type="SUPFAM" id="SSF51658">
    <property type="entry name" value="Xylose isomerase-like"/>
    <property type="match status" value="1"/>
</dbReference>
<accession>A0A9D1FRJ4</accession>
<evidence type="ECO:0000259" key="1">
    <source>
        <dbReference type="Pfam" id="PF01261"/>
    </source>
</evidence>
<evidence type="ECO:0000313" key="2">
    <source>
        <dbReference type="EMBL" id="HIS78040.1"/>
    </source>
</evidence>
<reference evidence="2" key="1">
    <citation type="submission" date="2020-10" db="EMBL/GenBank/DDBJ databases">
        <authorList>
            <person name="Gilroy R."/>
        </authorList>
    </citation>
    <scope>NUCLEOTIDE SEQUENCE</scope>
    <source>
        <strain evidence="2">6086</strain>
    </source>
</reference>
<sequence length="262" mass="29194">MLADKADPVGRKYLPMLKELSYDFVELPLAQVMDLSEDEFSSLVNELDDRNLPCKSCNNFFPQSVRLTGEHTASPAVIQQYIERSLRRASRLGAEKVVFGSSGAKNIPAGFPYEKAYQQVVEVMRQAAPVAGDLGIAIALEPLNRTESNLILNLTESIQLMEYIDSPHVRLMLDYYHFVLENDSMETLCAHAKELIHVHLASPAERRVPDLGDIAIVYLLEQLGYHGEVSIEAFSDDPYDDLAAARKLFPGKLYCKQSACGA</sequence>
<protein>
    <submittedName>
        <fullName evidence="2">Sugar phosphate isomerase/epimerase</fullName>
    </submittedName>
</protein>
<dbReference type="Pfam" id="PF01261">
    <property type="entry name" value="AP_endonuc_2"/>
    <property type="match status" value="1"/>
</dbReference>